<proteinExistence type="predicted"/>
<dbReference type="EMBL" id="LAZR01041062">
    <property type="protein sequence ID" value="KKL12939.1"/>
    <property type="molecule type" value="Genomic_DNA"/>
</dbReference>
<organism evidence="2">
    <name type="scientific">marine sediment metagenome</name>
    <dbReference type="NCBI Taxonomy" id="412755"/>
    <lineage>
        <taxon>unclassified sequences</taxon>
        <taxon>metagenomes</taxon>
        <taxon>ecological metagenomes</taxon>
    </lineage>
</organism>
<name>A0A0F9ATL7_9ZZZZ</name>
<protein>
    <submittedName>
        <fullName evidence="2">Uncharacterized protein</fullName>
    </submittedName>
</protein>
<dbReference type="AlphaFoldDB" id="A0A0F9ATL7"/>
<gene>
    <name evidence="2" type="ORF">LCGC14_2530750</name>
</gene>
<sequence length="486" mass="54157">LDDPDKPGFWGIRVGGGFVFPFGPFQPLVVAMAKTARAGAAAAQGEKPKTSDLQAWPRFVEGKASIPARFLLRATEALGIPLDAVRGQPFTRPEIIRPNQNLLDFLQEELVPIGPEQAIEGIREGAPITALEIFGGRTTVETPAQELRRKFEEKHNREYDPVTDRVIALDDPEFAPLVRAADERSAERGFESGEARQQREEIAEQQAQLLRPFVEGIRQGNPQAGSAFREQFAQFKTLMAGVTIDSVFGVDFGEDETEVERLRGELGSLNPFSPEFLDAGEDGNFSVDWDAYEAKRDSIIDQIEAQRPGFRQAYESRLRLPEEFADVEGAFLQARQLRDQLDEISPVQGMTAQEYDEIRDFLRDVNAQRMQWRLDPSVGDVPLGQAVGIVGKQQGKDRKFMNAANALRGGIPDRLRNPEYDQFLLANAGTAQDAQGLFLFYPELFRRTSLQLGLGQGQGVPVFDTAGGISIGRGGRRRSRRSRRRR</sequence>
<evidence type="ECO:0000256" key="1">
    <source>
        <dbReference type="SAM" id="MobiDB-lite"/>
    </source>
</evidence>
<feature type="non-terminal residue" evidence="2">
    <location>
        <position position="1"/>
    </location>
</feature>
<feature type="region of interest" description="Disordered" evidence="1">
    <location>
        <begin position="466"/>
        <end position="486"/>
    </location>
</feature>
<accession>A0A0F9ATL7</accession>
<reference evidence="2" key="1">
    <citation type="journal article" date="2015" name="Nature">
        <title>Complex archaea that bridge the gap between prokaryotes and eukaryotes.</title>
        <authorList>
            <person name="Spang A."/>
            <person name="Saw J.H."/>
            <person name="Jorgensen S.L."/>
            <person name="Zaremba-Niedzwiedzka K."/>
            <person name="Martijn J."/>
            <person name="Lind A.E."/>
            <person name="van Eijk R."/>
            <person name="Schleper C."/>
            <person name="Guy L."/>
            <person name="Ettema T.J."/>
        </authorList>
    </citation>
    <scope>NUCLEOTIDE SEQUENCE</scope>
</reference>
<feature type="compositionally biased region" description="Basic residues" evidence="1">
    <location>
        <begin position="474"/>
        <end position="486"/>
    </location>
</feature>
<evidence type="ECO:0000313" key="2">
    <source>
        <dbReference type="EMBL" id="KKL12939.1"/>
    </source>
</evidence>
<comment type="caution">
    <text evidence="2">The sequence shown here is derived from an EMBL/GenBank/DDBJ whole genome shotgun (WGS) entry which is preliminary data.</text>
</comment>